<reference evidence="3 4" key="1">
    <citation type="submission" date="2024-04" db="EMBL/GenBank/DDBJ databases">
        <title>Genome assembly C_amara_ONT_v2.</title>
        <authorList>
            <person name="Yant L."/>
            <person name="Moore C."/>
            <person name="Slenker M."/>
        </authorList>
    </citation>
    <scope>NUCLEOTIDE SEQUENCE [LARGE SCALE GENOMIC DNA]</scope>
    <source>
        <tissue evidence="3">Leaf</tissue>
    </source>
</reference>
<feature type="transmembrane region" description="Helical" evidence="1">
    <location>
        <begin position="180"/>
        <end position="198"/>
    </location>
</feature>
<evidence type="ECO:0000256" key="1">
    <source>
        <dbReference type="SAM" id="Phobius"/>
    </source>
</evidence>
<dbReference type="InterPro" id="IPR015410">
    <property type="entry name" value="DUF1985"/>
</dbReference>
<evidence type="ECO:0000259" key="2">
    <source>
        <dbReference type="Pfam" id="PF09331"/>
    </source>
</evidence>
<keyword evidence="1" id="KW-1133">Transmembrane helix</keyword>
<organism evidence="3 4">
    <name type="scientific">Cardamine amara subsp. amara</name>
    <dbReference type="NCBI Taxonomy" id="228776"/>
    <lineage>
        <taxon>Eukaryota</taxon>
        <taxon>Viridiplantae</taxon>
        <taxon>Streptophyta</taxon>
        <taxon>Embryophyta</taxon>
        <taxon>Tracheophyta</taxon>
        <taxon>Spermatophyta</taxon>
        <taxon>Magnoliopsida</taxon>
        <taxon>eudicotyledons</taxon>
        <taxon>Gunneridae</taxon>
        <taxon>Pentapetalae</taxon>
        <taxon>rosids</taxon>
        <taxon>malvids</taxon>
        <taxon>Brassicales</taxon>
        <taxon>Brassicaceae</taxon>
        <taxon>Cardamineae</taxon>
        <taxon>Cardamine</taxon>
    </lineage>
</organism>
<accession>A0ABD1BF92</accession>
<dbReference type="AlphaFoldDB" id="A0ABD1BF92"/>
<comment type="caution">
    <text evidence="3">The sequence shown here is derived from an EMBL/GenBank/DDBJ whole genome shotgun (WGS) entry which is preliminary data.</text>
</comment>
<dbReference type="PANTHER" id="PTHR48449">
    <property type="entry name" value="DUF1985 DOMAIN-CONTAINING PROTEIN"/>
    <property type="match status" value="1"/>
</dbReference>
<keyword evidence="4" id="KW-1185">Reference proteome</keyword>
<keyword evidence="1" id="KW-0472">Membrane</keyword>
<dbReference type="Proteomes" id="UP001558713">
    <property type="component" value="Unassembled WGS sequence"/>
</dbReference>
<sequence length="199" mass="23894">MPKERTKKCMGFWLLSLRTARLGKRKVWWFVVNRVPVRYSLWEHSLISGLNCRQYPENHEQLGSLRFVQRLFNRRKYEIKLTEVENKLTTMIVCEDRLKRAVLYFLGSVMKKKSKSPQIVEPFLLRIVDDLDECKKFPWERYTFEDCSHELEHMLDHFKDKVQSSWAFPGFIVRLEVIQFKISFGFVVASSLIIFIHML</sequence>
<evidence type="ECO:0000313" key="3">
    <source>
        <dbReference type="EMBL" id="KAL1214839.1"/>
    </source>
</evidence>
<evidence type="ECO:0000313" key="4">
    <source>
        <dbReference type="Proteomes" id="UP001558713"/>
    </source>
</evidence>
<name>A0ABD1BF92_CARAN</name>
<feature type="domain" description="DUF1985" evidence="2">
    <location>
        <begin position="18"/>
        <end position="146"/>
    </location>
</feature>
<dbReference type="EMBL" id="JBANAX010000297">
    <property type="protein sequence ID" value="KAL1214839.1"/>
    <property type="molecule type" value="Genomic_DNA"/>
</dbReference>
<dbReference type="Pfam" id="PF09331">
    <property type="entry name" value="DUF1985"/>
    <property type="match status" value="1"/>
</dbReference>
<gene>
    <name evidence="3" type="ORF">V5N11_022284</name>
</gene>
<protein>
    <recommendedName>
        <fullName evidence="2">DUF1985 domain-containing protein</fullName>
    </recommendedName>
</protein>
<dbReference type="PANTHER" id="PTHR48449:SF1">
    <property type="entry name" value="DUF1985 DOMAIN-CONTAINING PROTEIN"/>
    <property type="match status" value="1"/>
</dbReference>
<keyword evidence="1" id="KW-0812">Transmembrane</keyword>
<proteinExistence type="predicted"/>